<organism evidence="2 3">
    <name type="scientific">Limosilactobacillus gastricus DSM 16045</name>
    <dbReference type="NCBI Taxonomy" id="1423749"/>
    <lineage>
        <taxon>Bacteria</taxon>
        <taxon>Bacillati</taxon>
        <taxon>Bacillota</taxon>
        <taxon>Bacilli</taxon>
        <taxon>Lactobacillales</taxon>
        <taxon>Lactobacillaceae</taxon>
        <taxon>Limosilactobacillus</taxon>
    </lineage>
</organism>
<keyword evidence="3" id="KW-1185">Reference proteome</keyword>
<sequence length="125" mass="13824">MMAKLLSNTSLTAEQTQFFNETMDFISTSGVDGKPQIGPKGSLRVLDDEHLVYLEYTYGQAFENIKANPKVAVAGWDPKNHLSFRVNGTAELHKDDDLADKLLADSQHPEATVVVIKIDEIYALA</sequence>
<dbReference type="SUPFAM" id="SSF50475">
    <property type="entry name" value="FMN-binding split barrel"/>
    <property type="match status" value="1"/>
</dbReference>
<dbReference type="PATRIC" id="fig|1423749.3.peg.1307"/>
<accession>A0A0R1VCD0</accession>
<dbReference type="Gene3D" id="2.30.110.10">
    <property type="entry name" value="Electron Transport, Fmn-binding Protein, Chain A"/>
    <property type="match status" value="1"/>
</dbReference>
<dbReference type="Proteomes" id="UP000051739">
    <property type="component" value="Unassembled WGS sequence"/>
</dbReference>
<reference evidence="2 3" key="1">
    <citation type="journal article" date="2015" name="Genome Announc.">
        <title>Expanding the biotechnology potential of lactobacilli through comparative genomics of 213 strains and associated genera.</title>
        <authorList>
            <person name="Sun Z."/>
            <person name="Harris H.M."/>
            <person name="McCann A."/>
            <person name="Guo C."/>
            <person name="Argimon S."/>
            <person name="Zhang W."/>
            <person name="Yang X."/>
            <person name="Jeffery I.B."/>
            <person name="Cooney J.C."/>
            <person name="Kagawa T.F."/>
            <person name="Liu W."/>
            <person name="Song Y."/>
            <person name="Salvetti E."/>
            <person name="Wrobel A."/>
            <person name="Rasinkangas P."/>
            <person name="Parkhill J."/>
            <person name="Rea M.C."/>
            <person name="O'Sullivan O."/>
            <person name="Ritari J."/>
            <person name="Douillard F.P."/>
            <person name="Paul Ross R."/>
            <person name="Yang R."/>
            <person name="Briner A.E."/>
            <person name="Felis G.E."/>
            <person name="de Vos W.M."/>
            <person name="Barrangou R."/>
            <person name="Klaenhammer T.R."/>
            <person name="Caufield P.W."/>
            <person name="Cui Y."/>
            <person name="Zhang H."/>
            <person name="O'Toole P.W."/>
        </authorList>
    </citation>
    <scope>NUCLEOTIDE SEQUENCE [LARGE SCALE GENOMIC DNA]</scope>
    <source>
        <strain evidence="2 3">DSM 16045</strain>
    </source>
</reference>
<dbReference type="Pfam" id="PF01243">
    <property type="entry name" value="PNPOx_N"/>
    <property type="match status" value="1"/>
</dbReference>
<dbReference type="PANTHER" id="PTHR40660">
    <property type="entry name" value="5'-PHOSPHATE OXIDASE PUTATIVE DOMAIN-CONTAINING PROTEIN-RELATED"/>
    <property type="match status" value="1"/>
</dbReference>
<dbReference type="InterPro" id="IPR012349">
    <property type="entry name" value="Split_barrel_FMN-bd"/>
</dbReference>
<proteinExistence type="predicted"/>
<dbReference type="AlphaFoldDB" id="A0A0R1VCD0"/>
<evidence type="ECO:0000313" key="3">
    <source>
        <dbReference type="Proteomes" id="UP000051739"/>
    </source>
</evidence>
<dbReference type="InterPro" id="IPR011576">
    <property type="entry name" value="Pyridox_Oxase_N"/>
</dbReference>
<evidence type="ECO:0000313" key="2">
    <source>
        <dbReference type="EMBL" id="KRM03192.1"/>
    </source>
</evidence>
<gene>
    <name evidence="2" type="ORF">FC60_GL001276</name>
</gene>
<comment type="caution">
    <text evidence="2">The sequence shown here is derived from an EMBL/GenBank/DDBJ whole genome shotgun (WGS) entry which is preliminary data.</text>
</comment>
<dbReference type="PANTHER" id="PTHR40660:SF1">
    <property type="entry name" value="5'-PHOSPHATE OXIDASE PUTATIVE DOMAIN-CONTAINING PROTEIN-RELATED"/>
    <property type="match status" value="1"/>
</dbReference>
<name>A0A0R1VCD0_9LACO</name>
<evidence type="ECO:0000259" key="1">
    <source>
        <dbReference type="Pfam" id="PF01243"/>
    </source>
</evidence>
<dbReference type="EMBL" id="AZFN01000004">
    <property type="protein sequence ID" value="KRM03192.1"/>
    <property type="molecule type" value="Genomic_DNA"/>
</dbReference>
<feature type="domain" description="Pyridoxamine 5'-phosphate oxidase N-terminal" evidence="1">
    <location>
        <begin position="20"/>
        <end position="123"/>
    </location>
</feature>
<protein>
    <recommendedName>
        <fullName evidence="1">Pyridoxamine 5'-phosphate oxidase N-terminal domain-containing protein</fullName>
    </recommendedName>
</protein>